<comment type="similarity">
    <text evidence="7">Belongs to the glycosyltransferase 87 family.</text>
</comment>
<gene>
    <name evidence="10" type="ORF">SAMN04489812_4951</name>
</gene>
<feature type="transmembrane region" description="Helical" evidence="9">
    <location>
        <begin position="416"/>
        <end position="439"/>
    </location>
</feature>
<dbReference type="Proteomes" id="UP000199103">
    <property type="component" value="Chromosome I"/>
</dbReference>
<dbReference type="GO" id="GO:0016758">
    <property type="term" value="F:hexosyltransferase activity"/>
    <property type="evidence" value="ECO:0007669"/>
    <property type="project" value="InterPro"/>
</dbReference>
<sequence length="459" mass="48737">MATVSTGRHPEAEQPSSEQTRPGGAGGRPGPRSHPSPSSPTTGADAPAGTRPRPGRSLLSGLLTCLLPCLASLFVAGKSWGAGLIPWKPRQADLEVYLRAGRALLSGADPYHLPDSLPFLYPPFAAILAVPMTWLPHGLVLAGWAIGIGLSTTAILHRLGLTGWRLSLVSAATVLVVEPVNQTTAFGQLGVFLVALVLLDLVAGPRAITVPARIRRGRWLPEGVLVGLATAIKLTPGLFFVYLLAIRRFRAAAVSIATMIICCGLALLAAPRTSIDFWSRLLHGDSGLGSSIVYLINQSILGASTRILGYNTVGNAIGLALAVIAAALGVIVGVVWHRRGDEMMAVVLCGVATLLASPVSWSHHFVWVMPLGYLLAVRTGWPDWFRVLGWLFVGWVVAAPYKFLPSGDDLELKYRWWQEIFGATTPVLGLAVLVAAWLVGRRRPAAPSADSVAEVGTDR</sequence>
<dbReference type="InterPro" id="IPR018584">
    <property type="entry name" value="GT87"/>
</dbReference>
<proteinExistence type="inferred from homology"/>
<dbReference type="Pfam" id="PF09594">
    <property type="entry name" value="GT87"/>
    <property type="match status" value="1"/>
</dbReference>
<reference evidence="10 11" key="1">
    <citation type="submission" date="2016-10" db="EMBL/GenBank/DDBJ databases">
        <authorList>
            <person name="de Groot N.N."/>
        </authorList>
    </citation>
    <scope>NUCLEOTIDE SEQUENCE [LARGE SCALE GENOMIC DNA]</scope>
    <source>
        <strain evidence="10 11">DSM 21800</strain>
    </source>
</reference>
<keyword evidence="10" id="KW-0328">Glycosyltransferase</keyword>
<comment type="subcellular location">
    <subcellularLocation>
        <location evidence="1">Cell membrane</location>
        <topology evidence="1">Multi-pass membrane protein</topology>
    </subcellularLocation>
</comment>
<dbReference type="RefSeq" id="WP_091528495.1">
    <property type="nucleotide sequence ID" value="NZ_LT629772.1"/>
</dbReference>
<feature type="transmembrane region" description="Helical" evidence="9">
    <location>
        <begin position="58"/>
        <end position="77"/>
    </location>
</feature>
<protein>
    <submittedName>
        <fullName evidence="10">Alpha-1,2-mannosyltransferase</fullName>
    </submittedName>
</protein>
<evidence type="ECO:0000256" key="5">
    <source>
        <dbReference type="ARBA" id="ARBA00022989"/>
    </source>
</evidence>
<evidence type="ECO:0000256" key="6">
    <source>
        <dbReference type="ARBA" id="ARBA00023136"/>
    </source>
</evidence>
<keyword evidence="6 9" id="KW-0472">Membrane</keyword>
<evidence type="ECO:0000256" key="2">
    <source>
        <dbReference type="ARBA" id="ARBA00022475"/>
    </source>
</evidence>
<organism evidence="10 11">
    <name type="scientific">Microlunatus soli</name>
    <dbReference type="NCBI Taxonomy" id="630515"/>
    <lineage>
        <taxon>Bacteria</taxon>
        <taxon>Bacillati</taxon>
        <taxon>Actinomycetota</taxon>
        <taxon>Actinomycetes</taxon>
        <taxon>Propionibacteriales</taxon>
        <taxon>Propionibacteriaceae</taxon>
        <taxon>Microlunatus</taxon>
    </lineage>
</organism>
<evidence type="ECO:0000256" key="9">
    <source>
        <dbReference type="SAM" id="Phobius"/>
    </source>
</evidence>
<feature type="transmembrane region" description="Helical" evidence="9">
    <location>
        <begin position="183"/>
        <end position="203"/>
    </location>
</feature>
<dbReference type="GO" id="GO:0005886">
    <property type="term" value="C:plasma membrane"/>
    <property type="evidence" value="ECO:0007669"/>
    <property type="project" value="UniProtKB-SubCell"/>
</dbReference>
<evidence type="ECO:0000256" key="8">
    <source>
        <dbReference type="SAM" id="MobiDB-lite"/>
    </source>
</evidence>
<feature type="transmembrane region" description="Helical" evidence="9">
    <location>
        <begin position="224"/>
        <end position="245"/>
    </location>
</feature>
<evidence type="ECO:0000313" key="11">
    <source>
        <dbReference type="Proteomes" id="UP000199103"/>
    </source>
</evidence>
<feature type="transmembrane region" description="Helical" evidence="9">
    <location>
        <begin position="316"/>
        <end position="336"/>
    </location>
</feature>
<name>A0A1H1Z3F1_9ACTN</name>
<keyword evidence="3 10" id="KW-0808">Transferase</keyword>
<keyword evidence="2" id="KW-1003">Cell membrane</keyword>
<feature type="transmembrane region" description="Helical" evidence="9">
    <location>
        <begin position="251"/>
        <end position="270"/>
    </location>
</feature>
<dbReference type="STRING" id="630515.SAMN04489812_4951"/>
<dbReference type="EMBL" id="LT629772">
    <property type="protein sequence ID" value="SDT28137.1"/>
    <property type="molecule type" value="Genomic_DNA"/>
</dbReference>
<evidence type="ECO:0000256" key="7">
    <source>
        <dbReference type="ARBA" id="ARBA00024033"/>
    </source>
</evidence>
<evidence type="ECO:0000256" key="3">
    <source>
        <dbReference type="ARBA" id="ARBA00022679"/>
    </source>
</evidence>
<evidence type="ECO:0000256" key="1">
    <source>
        <dbReference type="ARBA" id="ARBA00004651"/>
    </source>
</evidence>
<feature type="region of interest" description="Disordered" evidence="8">
    <location>
        <begin position="1"/>
        <end position="53"/>
    </location>
</feature>
<keyword evidence="4 9" id="KW-0812">Transmembrane</keyword>
<evidence type="ECO:0000313" key="10">
    <source>
        <dbReference type="EMBL" id="SDT28137.1"/>
    </source>
</evidence>
<keyword evidence="11" id="KW-1185">Reference proteome</keyword>
<dbReference type="AlphaFoldDB" id="A0A1H1Z3F1"/>
<dbReference type="OrthoDB" id="9774600at2"/>
<feature type="transmembrane region" description="Helical" evidence="9">
    <location>
        <begin position="159"/>
        <end position="177"/>
    </location>
</feature>
<accession>A0A1H1Z3F1</accession>
<feature type="transmembrane region" description="Helical" evidence="9">
    <location>
        <begin position="384"/>
        <end position="404"/>
    </location>
</feature>
<evidence type="ECO:0000256" key="4">
    <source>
        <dbReference type="ARBA" id="ARBA00022692"/>
    </source>
</evidence>
<feature type="transmembrane region" description="Helical" evidence="9">
    <location>
        <begin position="124"/>
        <end position="147"/>
    </location>
</feature>
<keyword evidence="5 9" id="KW-1133">Transmembrane helix</keyword>